<gene>
    <name evidence="1" type="ORF">ACFOMH_18260</name>
</gene>
<dbReference type="EMBL" id="JBHRXJ010000019">
    <property type="protein sequence ID" value="MFC3530116.1"/>
    <property type="molecule type" value="Genomic_DNA"/>
</dbReference>
<name>A0ABV7RCS6_9RHOB</name>
<protein>
    <submittedName>
        <fullName evidence="1">Uncharacterized protein</fullName>
    </submittedName>
</protein>
<keyword evidence="2" id="KW-1185">Reference proteome</keyword>
<evidence type="ECO:0000313" key="2">
    <source>
        <dbReference type="Proteomes" id="UP001595721"/>
    </source>
</evidence>
<sequence length="634" mass="69276">MNTDDQITGFRQDRIGARLICMLNVMRLAQKFGVKGRFLWLSEPEGPYPELADPHDFLSAAFVAEHIRVVDKAPDLSQMQDVGAVAQSMNARGFGERLAGGGRYSCTTMSETVRFMDETLPDAEAEMREIARQIRLAAPLEKALVRARKVVARAGGGDPVAIHVRRGDILDVPPWCYSSWATKYVPDEFFRAFISTGEGPVISFSDTPEAVRHLAQGNPRILPVTEVFGDARLPQPARDLLELVLMSECAQVGAPSHSAFSRAAAVAGRCRIVALPGALPEDLRRAAYDALLERVIAAQDSFFAPGDLAQSAGYAARHAVVVGRGAELVDALDGQDAFLGEFPFLYKDLAMTAWAAGRMGKARALAERGLAAPLLRHRDKPQCRQILLMADAGNKPEQNPEVDGQFLTMLFTGRAAEGPIIPVLARKMMRQDTGSAKALMFPQKLTAPFTRLAPESGGDAKMLPLWVLRLDWSEFVRDKALLRELREWPSLWEKMKPVAAGLSEIEDKLEAKEKPVVGAGAALRFGFCAAILRLHGRLNRSFALLGWLDGLYPGNALTHKRLADTCFAADLGRGGWKWLESAIEIAPENPMLHLSAVLRALQTGDAARASRHADAAEALWPGLPLIKVLRRGMS</sequence>
<comment type="caution">
    <text evidence="1">The sequence shown here is derived from an EMBL/GenBank/DDBJ whole genome shotgun (WGS) entry which is preliminary data.</text>
</comment>
<dbReference type="RefSeq" id="WP_377746267.1">
    <property type="nucleotide sequence ID" value="NZ_JBHRXJ010000019.1"/>
</dbReference>
<evidence type="ECO:0000313" key="1">
    <source>
        <dbReference type="EMBL" id="MFC3530116.1"/>
    </source>
</evidence>
<reference evidence="2" key="1">
    <citation type="journal article" date="2019" name="Int. J. Syst. Evol. Microbiol.">
        <title>The Global Catalogue of Microorganisms (GCM) 10K type strain sequencing project: providing services to taxonomists for standard genome sequencing and annotation.</title>
        <authorList>
            <consortium name="The Broad Institute Genomics Platform"/>
            <consortium name="The Broad Institute Genome Sequencing Center for Infectious Disease"/>
            <person name="Wu L."/>
            <person name="Ma J."/>
        </authorList>
    </citation>
    <scope>NUCLEOTIDE SEQUENCE [LARGE SCALE GENOMIC DNA]</scope>
    <source>
        <strain evidence="2">KCTC 42899</strain>
    </source>
</reference>
<organism evidence="1 2">
    <name type="scientific">Paracoccus mangrovi</name>
    <dbReference type="NCBI Taxonomy" id="1715645"/>
    <lineage>
        <taxon>Bacteria</taxon>
        <taxon>Pseudomonadati</taxon>
        <taxon>Pseudomonadota</taxon>
        <taxon>Alphaproteobacteria</taxon>
        <taxon>Rhodobacterales</taxon>
        <taxon>Paracoccaceae</taxon>
        <taxon>Paracoccus</taxon>
    </lineage>
</organism>
<dbReference type="Proteomes" id="UP001595721">
    <property type="component" value="Unassembled WGS sequence"/>
</dbReference>
<proteinExistence type="predicted"/>
<accession>A0ABV7RCS6</accession>